<evidence type="ECO:0000313" key="1">
    <source>
        <dbReference type="EMBL" id="EDO02044.1"/>
    </source>
</evidence>
<accession>A7EGS8</accession>
<name>A7EGS8_SCLS1</name>
<evidence type="ECO:0000313" key="2">
    <source>
        <dbReference type="Proteomes" id="UP000001312"/>
    </source>
</evidence>
<gene>
    <name evidence="1" type="ORF">SS1G_04520</name>
</gene>
<dbReference type="EMBL" id="CH476625">
    <property type="protein sequence ID" value="EDO02044.1"/>
    <property type="molecule type" value="Genomic_DNA"/>
</dbReference>
<dbReference type="AlphaFoldDB" id="A7EGS8"/>
<dbReference type="GeneID" id="5490519"/>
<reference evidence="2" key="1">
    <citation type="journal article" date="2011" name="PLoS Genet.">
        <title>Genomic analysis of the necrotrophic fungal pathogens Sclerotinia sclerotiorum and Botrytis cinerea.</title>
        <authorList>
            <person name="Amselem J."/>
            <person name="Cuomo C.A."/>
            <person name="van Kan J.A."/>
            <person name="Viaud M."/>
            <person name="Benito E.P."/>
            <person name="Couloux A."/>
            <person name="Coutinho P.M."/>
            <person name="de Vries R.P."/>
            <person name="Dyer P.S."/>
            <person name="Fillinger S."/>
            <person name="Fournier E."/>
            <person name="Gout L."/>
            <person name="Hahn M."/>
            <person name="Kohn L."/>
            <person name="Lapalu N."/>
            <person name="Plummer K.M."/>
            <person name="Pradier J.M."/>
            <person name="Quevillon E."/>
            <person name="Sharon A."/>
            <person name="Simon A."/>
            <person name="ten Have A."/>
            <person name="Tudzynski B."/>
            <person name="Tudzynski P."/>
            <person name="Wincker P."/>
            <person name="Andrew M."/>
            <person name="Anthouard V."/>
            <person name="Beever R.E."/>
            <person name="Beffa R."/>
            <person name="Benoit I."/>
            <person name="Bouzid O."/>
            <person name="Brault B."/>
            <person name="Chen Z."/>
            <person name="Choquer M."/>
            <person name="Collemare J."/>
            <person name="Cotton P."/>
            <person name="Danchin E.G."/>
            <person name="Da Silva C."/>
            <person name="Gautier A."/>
            <person name="Giraud C."/>
            <person name="Giraud T."/>
            <person name="Gonzalez C."/>
            <person name="Grossetete S."/>
            <person name="Guldener U."/>
            <person name="Henrissat B."/>
            <person name="Howlett B.J."/>
            <person name="Kodira C."/>
            <person name="Kretschmer M."/>
            <person name="Lappartient A."/>
            <person name="Leroch M."/>
            <person name="Levis C."/>
            <person name="Mauceli E."/>
            <person name="Neuveglise C."/>
            <person name="Oeser B."/>
            <person name="Pearson M."/>
            <person name="Poulain J."/>
            <person name="Poussereau N."/>
            <person name="Quesneville H."/>
            <person name="Rascle C."/>
            <person name="Schumacher J."/>
            <person name="Segurens B."/>
            <person name="Sexton A."/>
            <person name="Silva E."/>
            <person name="Sirven C."/>
            <person name="Soanes D.M."/>
            <person name="Talbot N.J."/>
            <person name="Templeton M."/>
            <person name="Yandava C."/>
            <person name="Yarden O."/>
            <person name="Zeng Q."/>
            <person name="Rollins J.A."/>
            <person name="Lebrun M.H."/>
            <person name="Dickman M."/>
        </authorList>
    </citation>
    <scope>NUCLEOTIDE SEQUENCE [LARGE SCALE GENOMIC DNA]</scope>
    <source>
        <strain evidence="2">ATCC 18683 / 1980 / Ss-1</strain>
    </source>
</reference>
<proteinExistence type="predicted"/>
<dbReference type="RefSeq" id="XP_001594712.1">
    <property type="nucleotide sequence ID" value="XM_001594662.1"/>
</dbReference>
<organism evidence="1 2">
    <name type="scientific">Sclerotinia sclerotiorum (strain ATCC 18683 / 1980 / Ss-1)</name>
    <name type="common">White mold</name>
    <name type="synonym">Whetzelinia sclerotiorum</name>
    <dbReference type="NCBI Taxonomy" id="665079"/>
    <lineage>
        <taxon>Eukaryota</taxon>
        <taxon>Fungi</taxon>
        <taxon>Dikarya</taxon>
        <taxon>Ascomycota</taxon>
        <taxon>Pezizomycotina</taxon>
        <taxon>Leotiomycetes</taxon>
        <taxon>Helotiales</taxon>
        <taxon>Sclerotiniaceae</taxon>
        <taxon>Sclerotinia</taxon>
    </lineage>
</organism>
<dbReference type="HOGENOM" id="CLU_2980452_0_0_1"/>
<keyword evidence="2" id="KW-1185">Reference proteome</keyword>
<dbReference type="KEGG" id="ssl:SS1G_04520"/>
<dbReference type="Proteomes" id="UP000001312">
    <property type="component" value="Unassembled WGS sequence"/>
</dbReference>
<sequence length="58" mass="6888">MAPCTELDKSVWLLSPGLNCLVRKPHYRIRQAMLYFPTTKITRSSSHTHQKVKYRSRR</sequence>
<protein>
    <submittedName>
        <fullName evidence="1">Uncharacterized protein</fullName>
    </submittedName>
</protein>
<dbReference type="InParanoid" id="A7EGS8"/>